<dbReference type="EMBL" id="JARK01001592">
    <property type="protein sequence ID" value="EYB87849.1"/>
    <property type="molecule type" value="Genomic_DNA"/>
</dbReference>
<evidence type="ECO:0000313" key="1">
    <source>
        <dbReference type="EMBL" id="EYB87849.1"/>
    </source>
</evidence>
<reference evidence="2" key="1">
    <citation type="journal article" date="2015" name="Nat. Genet.">
        <title>The genome and transcriptome of the zoonotic hookworm Ancylostoma ceylanicum identify infection-specific gene families.</title>
        <authorList>
            <person name="Schwarz E.M."/>
            <person name="Hu Y."/>
            <person name="Antoshechkin I."/>
            <person name="Miller M.M."/>
            <person name="Sternberg P.W."/>
            <person name="Aroian R.V."/>
        </authorList>
    </citation>
    <scope>NUCLEOTIDE SEQUENCE</scope>
    <source>
        <strain evidence="2">HY135</strain>
    </source>
</reference>
<dbReference type="Proteomes" id="UP000024635">
    <property type="component" value="Unassembled WGS sequence"/>
</dbReference>
<accession>A0A016SC23</accession>
<protein>
    <submittedName>
        <fullName evidence="1">Uncharacterized protein</fullName>
    </submittedName>
</protein>
<gene>
    <name evidence="1" type="primary">Acey_s0256.g365</name>
    <name evidence="1" type="ORF">Y032_0256g365</name>
</gene>
<organism evidence="1 2">
    <name type="scientific">Ancylostoma ceylanicum</name>
    <dbReference type="NCBI Taxonomy" id="53326"/>
    <lineage>
        <taxon>Eukaryota</taxon>
        <taxon>Metazoa</taxon>
        <taxon>Ecdysozoa</taxon>
        <taxon>Nematoda</taxon>
        <taxon>Chromadorea</taxon>
        <taxon>Rhabditida</taxon>
        <taxon>Rhabditina</taxon>
        <taxon>Rhabditomorpha</taxon>
        <taxon>Strongyloidea</taxon>
        <taxon>Ancylostomatidae</taxon>
        <taxon>Ancylostomatinae</taxon>
        <taxon>Ancylostoma</taxon>
    </lineage>
</organism>
<comment type="caution">
    <text evidence="1">The sequence shown here is derived from an EMBL/GenBank/DDBJ whole genome shotgun (WGS) entry which is preliminary data.</text>
</comment>
<sequence length="91" mass="10067">MVRPGDRYSTGCLLERCQQSTRHGMRCARRPPRNIHTVPLQTLISQAFKAWGEQSKKVDLQEIAGGVFYDGDVVTEASDWAKVTESVASGS</sequence>
<name>A0A016SC23_9BILA</name>
<proteinExistence type="predicted"/>
<keyword evidence="2" id="KW-1185">Reference proteome</keyword>
<evidence type="ECO:0000313" key="2">
    <source>
        <dbReference type="Proteomes" id="UP000024635"/>
    </source>
</evidence>
<dbReference type="AlphaFoldDB" id="A0A016SC23"/>